<protein>
    <recommendedName>
        <fullName evidence="1">F-box domain-containing protein</fullName>
    </recommendedName>
</protein>
<evidence type="ECO:0000313" key="2">
    <source>
        <dbReference type="EMBL" id="CAL8136988.1"/>
    </source>
</evidence>
<dbReference type="SMART" id="SM00256">
    <property type="entry name" value="FBOX"/>
    <property type="match status" value="1"/>
</dbReference>
<name>A0ABP1RW18_9HEXA</name>
<proteinExistence type="predicted"/>
<dbReference type="EMBL" id="CAXLJM020000113">
    <property type="protein sequence ID" value="CAL8136988.1"/>
    <property type="molecule type" value="Genomic_DNA"/>
</dbReference>
<feature type="domain" description="F-box" evidence="1">
    <location>
        <begin position="38"/>
        <end position="84"/>
    </location>
</feature>
<comment type="caution">
    <text evidence="2">The sequence shown here is derived from an EMBL/GenBank/DDBJ whole genome shotgun (WGS) entry which is preliminary data.</text>
</comment>
<dbReference type="Pfam" id="PF00646">
    <property type="entry name" value="F-box"/>
    <property type="match status" value="1"/>
</dbReference>
<dbReference type="SUPFAM" id="SSF81383">
    <property type="entry name" value="F-box domain"/>
    <property type="match status" value="1"/>
</dbReference>
<organism evidence="2 3">
    <name type="scientific">Orchesella dallaii</name>
    <dbReference type="NCBI Taxonomy" id="48710"/>
    <lineage>
        <taxon>Eukaryota</taxon>
        <taxon>Metazoa</taxon>
        <taxon>Ecdysozoa</taxon>
        <taxon>Arthropoda</taxon>
        <taxon>Hexapoda</taxon>
        <taxon>Collembola</taxon>
        <taxon>Entomobryomorpha</taxon>
        <taxon>Entomobryoidea</taxon>
        <taxon>Orchesellidae</taxon>
        <taxon>Orchesellinae</taxon>
        <taxon>Orchesella</taxon>
    </lineage>
</organism>
<dbReference type="InterPro" id="IPR036047">
    <property type="entry name" value="F-box-like_dom_sf"/>
</dbReference>
<dbReference type="InterPro" id="IPR001810">
    <property type="entry name" value="F-box_dom"/>
</dbReference>
<evidence type="ECO:0000313" key="3">
    <source>
        <dbReference type="Proteomes" id="UP001642540"/>
    </source>
</evidence>
<gene>
    <name evidence="2" type="ORF">ODALV1_LOCUS26712</name>
</gene>
<accession>A0ABP1RW18</accession>
<reference evidence="2 3" key="1">
    <citation type="submission" date="2024-08" db="EMBL/GenBank/DDBJ databases">
        <authorList>
            <person name="Cucini C."/>
            <person name="Frati F."/>
        </authorList>
    </citation>
    <scope>NUCLEOTIDE SEQUENCE [LARGE SCALE GENOMIC DNA]</scope>
</reference>
<dbReference type="Proteomes" id="UP001642540">
    <property type="component" value="Unassembled WGS sequence"/>
</dbReference>
<dbReference type="PROSITE" id="PS50181">
    <property type="entry name" value="FBOX"/>
    <property type="match status" value="1"/>
</dbReference>
<evidence type="ECO:0000259" key="1">
    <source>
        <dbReference type="PROSITE" id="PS50181"/>
    </source>
</evidence>
<dbReference type="CDD" id="cd09917">
    <property type="entry name" value="F-box_SF"/>
    <property type="match status" value="1"/>
</dbReference>
<sequence>MDSRERKPRNWFQWTTKLLSKPKQEIIEHTTDLDTKTPENYNSLPPELVENILLRMDEHSLYACRLVNWQWNSVASKELERRNLLRWTSWDPTPSSYQQIYFPLSPTVTVIKASGTLMHSRLYLPPVFSTSKKFATNPFPTNSLTIDWSHVRPSFSHALKTSMRWDKFFCQYGHFLTRFSISKVNFTRFKETQTLWQLKQVLIHTPNLQALSISSFGDKKRVTLATIIQIRDASGIRISPNLATLRICEDCQLYLADWLLGLCAHQLVNFFINTENEKLLLCVFRRKFEKLKLLRITSLKFSRAFCEIWDGASHPELQHLFIDMDIDWYDIDIHYNIYMDFIGQFSSTLVHLHMDMAPVSRGGFGYLKEKGLIFSKVRSLTLRSGLKTVSWEGTQAKKDAEVLFPNVTDVKIFYYA</sequence>
<keyword evidence="3" id="KW-1185">Reference proteome</keyword>
<dbReference type="Gene3D" id="1.20.1280.50">
    <property type="match status" value="1"/>
</dbReference>